<sequence>MASSGRPRTAEQWRAHLTEYSADFLRVADADQRRELGDERVASGWLGFAGASPAALAAAEQRLGVGLPPGYRAFLQASDGWLEMSPFVWTMRTTADVGWLRDLEPEMIGAGDEDDELMARALLVSADADACFWLLDPGDVNDEGEWAAYVWASWYPGLGDRHDSFADLVAAERESFEELSARDGQAVEPDGAEEPVAEGRRLAAPGDTARQ</sequence>
<dbReference type="InterPro" id="IPR037883">
    <property type="entry name" value="Knr4/Smi1-like_sf"/>
</dbReference>
<evidence type="ECO:0000259" key="2">
    <source>
        <dbReference type="SMART" id="SM00860"/>
    </source>
</evidence>
<dbReference type="Gene3D" id="3.40.1580.10">
    <property type="entry name" value="SMI1/KNR4-like"/>
    <property type="match status" value="1"/>
</dbReference>
<dbReference type="AlphaFoldDB" id="A0A7W7CRY4"/>
<comment type="caution">
    <text evidence="3">The sequence shown here is derived from an EMBL/GenBank/DDBJ whole genome shotgun (WGS) entry which is preliminary data.</text>
</comment>
<dbReference type="Pfam" id="PF09346">
    <property type="entry name" value="SMI1_KNR4"/>
    <property type="match status" value="1"/>
</dbReference>
<evidence type="ECO:0000313" key="4">
    <source>
        <dbReference type="Proteomes" id="UP000542742"/>
    </source>
</evidence>
<feature type="domain" description="Knr4/Smi1-like" evidence="2">
    <location>
        <begin position="50"/>
        <end position="171"/>
    </location>
</feature>
<dbReference type="SMART" id="SM00860">
    <property type="entry name" value="SMI1_KNR4"/>
    <property type="match status" value="1"/>
</dbReference>
<dbReference type="EMBL" id="JACHMF010000001">
    <property type="protein sequence ID" value="MBB4693616.1"/>
    <property type="molecule type" value="Genomic_DNA"/>
</dbReference>
<protein>
    <recommendedName>
        <fullName evidence="2">Knr4/Smi1-like domain-containing protein</fullName>
    </recommendedName>
</protein>
<reference evidence="3 4" key="1">
    <citation type="submission" date="2020-08" db="EMBL/GenBank/DDBJ databases">
        <title>Sequencing the genomes of 1000 actinobacteria strains.</title>
        <authorList>
            <person name="Klenk H.-P."/>
        </authorList>
    </citation>
    <scope>NUCLEOTIDE SEQUENCE [LARGE SCALE GENOMIC DNA]</scope>
    <source>
        <strain evidence="3 4">DSM 45518</strain>
    </source>
</reference>
<keyword evidence="4" id="KW-1185">Reference proteome</keyword>
<dbReference type="SUPFAM" id="SSF160631">
    <property type="entry name" value="SMI1/KNR4-like"/>
    <property type="match status" value="1"/>
</dbReference>
<evidence type="ECO:0000256" key="1">
    <source>
        <dbReference type="SAM" id="MobiDB-lite"/>
    </source>
</evidence>
<name>A0A7W7CRY4_9ACTN</name>
<evidence type="ECO:0000313" key="3">
    <source>
        <dbReference type="EMBL" id="MBB4693616.1"/>
    </source>
</evidence>
<accession>A0A7W7CRY4</accession>
<organism evidence="3 4">
    <name type="scientific">Paractinoplanes abujensis</name>
    <dbReference type="NCBI Taxonomy" id="882441"/>
    <lineage>
        <taxon>Bacteria</taxon>
        <taxon>Bacillati</taxon>
        <taxon>Actinomycetota</taxon>
        <taxon>Actinomycetes</taxon>
        <taxon>Micromonosporales</taxon>
        <taxon>Micromonosporaceae</taxon>
        <taxon>Paractinoplanes</taxon>
    </lineage>
</organism>
<proteinExistence type="predicted"/>
<dbReference type="Proteomes" id="UP000542742">
    <property type="component" value="Unassembled WGS sequence"/>
</dbReference>
<feature type="region of interest" description="Disordered" evidence="1">
    <location>
        <begin position="179"/>
        <end position="211"/>
    </location>
</feature>
<gene>
    <name evidence="3" type="ORF">BKA14_003764</name>
</gene>
<dbReference type="RefSeq" id="WP_184952209.1">
    <property type="nucleotide sequence ID" value="NZ_BOMC01000056.1"/>
</dbReference>
<dbReference type="InterPro" id="IPR018958">
    <property type="entry name" value="Knr4/Smi1-like_dom"/>
</dbReference>